<sequence>MNCQKCRQPLRLDGSLQDLNPAAFDVLVASTSPQTLKKSSVPNPTLAQPHDQSRKSLYDRVSRNAGPPTFKRNHGGHPRDSSMSFVLLSDSQMARPNPPSEPPTTPAVLRRASSSRSNADNPDAPMGSEMDRINRLFAVLSARSDIDHPICVECTEMLVEGLQKKLETASRERDSYAKHLKEVKANKPSEEDMKAQEEALRKAEQDRAAAMEELKKLESEKTSLDEELVALEEESRQLDKEEEKFWRERNEFATRMADFQAERDSINAKYSNDSQLLEKLQRSNVYNDTFCISHDGSFATINGLRLGRLSNKPVDWPEINAAWGHALLLLVTVADKLAYRFDGYDPQPMGSTSRIIRYDIQSPSSSRLGNRAVTAPPKKHVLELYSSGDMPLGLTFMHRRFDNAMVGFLELVRQLGAFVHRQTEATGTPLSLPYKIDGDKIGDVSIKLGIAQDDGWTKACKLTLTCYIWVLIMVSCNNCGLDAPLRCAGCKGAPSYHDGEELAASYCSRECQKADWPRHKTACHKMKQRKSLLRAVTLLKATMISHREAQYNWNLTKIEPREKSLILKLCRKRCSPPKPIEFPDHLTSNAEHKEAALLKRMGLKTLCVLGPMTRTLLEGIAFTLEILRLKVTNPPYPAILDPADPKGFHTFMDPGEHMIVVATLWSNEKWVVDITGCQFGFKGALFPFEKYITEKHCTIIDTLGSYTQNETWDQENIMSLLGSPPPEQRAFIAKEMEDRRHFAALVKEHVNRSLIEGSDAEVEAKVAEFSQKVKTHMSSC</sequence>
<feature type="coiled-coil region" evidence="6">
    <location>
        <begin position="152"/>
        <end position="251"/>
    </location>
</feature>
<dbReference type="GO" id="GO:0030674">
    <property type="term" value="F:protein-macromolecule adaptor activity"/>
    <property type="evidence" value="ECO:0007669"/>
    <property type="project" value="TreeGrafter"/>
</dbReference>
<keyword evidence="6" id="KW-0175">Coiled coil</keyword>
<feature type="compositionally biased region" description="Basic and acidic residues" evidence="7">
    <location>
        <begin position="51"/>
        <end position="62"/>
    </location>
</feature>
<dbReference type="GO" id="GO:0000045">
    <property type="term" value="P:autophagosome assembly"/>
    <property type="evidence" value="ECO:0007669"/>
    <property type="project" value="TreeGrafter"/>
</dbReference>
<dbReference type="InterPro" id="IPR007243">
    <property type="entry name" value="Atg6/Beclin"/>
</dbReference>
<evidence type="ECO:0000256" key="5">
    <source>
        <dbReference type="PROSITE-ProRule" id="PRU00134"/>
    </source>
</evidence>
<evidence type="ECO:0000313" key="10">
    <source>
        <dbReference type="Proteomes" id="UP000265631"/>
    </source>
</evidence>
<dbReference type="Gene3D" id="6.10.140.2220">
    <property type="match status" value="1"/>
</dbReference>
<dbReference type="Gene3D" id="6.10.250.3110">
    <property type="match status" value="1"/>
</dbReference>
<dbReference type="STRING" id="2594813.A0A395MHM2"/>
<accession>A0A395MHM2</accession>
<dbReference type="SUPFAM" id="SSF144232">
    <property type="entry name" value="HIT/MYND zinc finger-like"/>
    <property type="match status" value="1"/>
</dbReference>
<organism evidence="9 10">
    <name type="scientific">Fusarium flagelliforme</name>
    <dbReference type="NCBI Taxonomy" id="2675880"/>
    <lineage>
        <taxon>Eukaryota</taxon>
        <taxon>Fungi</taxon>
        <taxon>Dikarya</taxon>
        <taxon>Ascomycota</taxon>
        <taxon>Pezizomycotina</taxon>
        <taxon>Sordariomycetes</taxon>
        <taxon>Hypocreomycetidae</taxon>
        <taxon>Hypocreales</taxon>
        <taxon>Nectriaceae</taxon>
        <taxon>Fusarium</taxon>
        <taxon>Fusarium incarnatum-equiseti species complex</taxon>
    </lineage>
</organism>
<evidence type="ECO:0000256" key="7">
    <source>
        <dbReference type="SAM" id="MobiDB-lite"/>
    </source>
</evidence>
<dbReference type="Gene3D" id="1.10.418.40">
    <property type="entry name" value="Autophagy protein 6/Beclin 1"/>
    <property type="match status" value="1"/>
</dbReference>
<evidence type="ECO:0000256" key="3">
    <source>
        <dbReference type="ARBA" id="ARBA00022771"/>
    </source>
</evidence>
<dbReference type="PANTHER" id="PTHR12768:SF4">
    <property type="entry name" value="BECLIN-1"/>
    <property type="match status" value="1"/>
</dbReference>
<dbReference type="Pfam" id="PF04111">
    <property type="entry name" value="APG6"/>
    <property type="match status" value="1"/>
</dbReference>
<evidence type="ECO:0000256" key="2">
    <source>
        <dbReference type="ARBA" id="ARBA00022723"/>
    </source>
</evidence>
<protein>
    <submittedName>
        <fullName evidence="9">Beclin 1</fullName>
    </submittedName>
</protein>
<gene>
    <name evidence="9" type="ORF">FIE12Z_8399</name>
</gene>
<dbReference type="Proteomes" id="UP000265631">
    <property type="component" value="Unassembled WGS sequence"/>
</dbReference>
<feature type="domain" description="MYND-type" evidence="8">
    <location>
        <begin position="476"/>
        <end position="523"/>
    </location>
</feature>
<name>A0A395MHM2_9HYPO</name>
<evidence type="ECO:0000256" key="6">
    <source>
        <dbReference type="SAM" id="Coils"/>
    </source>
</evidence>
<dbReference type="FunFam" id="1.10.418.40:FF:000005">
    <property type="entry name" value="Autophagy protein Apg6, putative"/>
    <property type="match status" value="1"/>
</dbReference>
<dbReference type="GO" id="GO:0034271">
    <property type="term" value="C:phosphatidylinositol 3-kinase complex, class III, type I"/>
    <property type="evidence" value="ECO:0007669"/>
    <property type="project" value="TreeGrafter"/>
</dbReference>
<comment type="caution">
    <text evidence="9">The sequence shown here is derived from an EMBL/GenBank/DDBJ whole genome shotgun (WGS) entry which is preliminary data.</text>
</comment>
<dbReference type="GO" id="GO:0006995">
    <property type="term" value="P:cellular response to nitrogen starvation"/>
    <property type="evidence" value="ECO:0007669"/>
    <property type="project" value="TreeGrafter"/>
</dbReference>
<evidence type="ECO:0000256" key="1">
    <source>
        <dbReference type="ARBA" id="ARBA00005965"/>
    </source>
</evidence>
<dbReference type="GO" id="GO:0008270">
    <property type="term" value="F:zinc ion binding"/>
    <property type="evidence" value="ECO:0007669"/>
    <property type="project" value="UniProtKB-KW"/>
</dbReference>
<dbReference type="PANTHER" id="PTHR12768">
    <property type="entry name" value="BECLIN 1"/>
    <property type="match status" value="1"/>
</dbReference>
<keyword evidence="2" id="KW-0479">Metal-binding</keyword>
<dbReference type="Pfam" id="PF01753">
    <property type="entry name" value="zf-MYND"/>
    <property type="match status" value="1"/>
</dbReference>
<dbReference type="InterPro" id="IPR002893">
    <property type="entry name" value="Znf_MYND"/>
</dbReference>
<evidence type="ECO:0000313" key="9">
    <source>
        <dbReference type="EMBL" id="RFN47397.1"/>
    </source>
</evidence>
<keyword evidence="3 5" id="KW-0863">Zinc-finger</keyword>
<reference evidence="9 10" key="1">
    <citation type="journal article" date="2018" name="PLoS Pathog.">
        <title>Evolution of structural diversity of trichothecenes, a family of toxins produced by plant pathogenic and entomopathogenic fungi.</title>
        <authorList>
            <person name="Proctor R.H."/>
            <person name="McCormick S.P."/>
            <person name="Kim H.S."/>
            <person name="Cardoza R.E."/>
            <person name="Stanley A.M."/>
            <person name="Lindo L."/>
            <person name="Kelly A."/>
            <person name="Brown D.W."/>
            <person name="Lee T."/>
            <person name="Vaughan M.M."/>
            <person name="Alexander N.J."/>
            <person name="Busman M."/>
            <person name="Gutierrez S."/>
        </authorList>
    </citation>
    <scope>NUCLEOTIDE SEQUENCE [LARGE SCALE GENOMIC DNA]</scope>
    <source>
        <strain evidence="9 10">NRRL 13405</strain>
    </source>
</reference>
<dbReference type="GO" id="GO:0034272">
    <property type="term" value="C:phosphatidylinositol 3-kinase complex, class III, type II"/>
    <property type="evidence" value="ECO:0007669"/>
    <property type="project" value="TreeGrafter"/>
</dbReference>
<feature type="compositionally biased region" description="Polar residues" evidence="7">
    <location>
        <begin position="32"/>
        <end position="46"/>
    </location>
</feature>
<keyword evidence="4" id="KW-0862">Zinc</keyword>
<dbReference type="GO" id="GO:0000423">
    <property type="term" value="P:mitophagy"/>
    <property type="evidence" value="ECO:0007669"/>
    <property type="project" value="TreeGrafter"/>
</dbReference>
<dbReference type="InterPro" id="IPR041691">
    <property type="entry name" value="Atg6/beclin_CC"/>
</dbReference>
<dbReference type="InterPro" id="IPR038274">
    <property type="entry name" value="Atg6/Beclin_C_sf"/>
</dbReference>
<comment type="similarity">
    <text evidence="1">Belongs to the beclin family.</text>
</comment>
<evidence type="ECO:0000259" key="8">
    <source>
        <dbReference type="PROSITE" id="PS50865"/>
    </source>
</evidence>
<dbReference type="Pfam" id="PF17675">
    <property type="entry name" value="APG6_N"/>
    <property type="match status" value="1"/>
</dbReference>
<keyword evidence="10" id="KW-1185">Reference proteome</keyword>
<feature type="compositionally biased region" description="Pro residues" evidence="7">
    <location>
        <begin position="96"/>
        <end position="105"/>
    </location>
</feature>
<dbReference type="EMBL" id="PXXK01000256">
    <property type="protein sequence ID" value="RFN47397.1"/>
    <property type="molecule type" value="Genomic_DNA"/>
</dbReference>
<proteinExistence type="inferred from homology"/>
<dbReference type="PROSITE" id="PS50865">
    <property type="entry name" value="ZF_MYND_2"/>
    <property type="match status" value="1"/>
</dbReference>
<dbReference type="GO" id="GO:0043548">
    <property type="term" value="F:phosphatidylinositol 3-kinase binding"/>
    <property type="evidence" value="ECO:0007669"/>
    <property type="project" value="TreeGrafter"/>
</dbReference>
<feature type="compositionally biased region" description="Polar residues" evidence="7">
    <location>
        <begin position="81"/>
        <end position="94"/>
    </location>
</feature>
<dbReference type="GO" id="GO:0000407">
    <property type="term" value="C:phagophore assembly site"/>
    <property type="evidence" value="ECO:0007669"/>
    <property type="project" value="TreeGrafter"/>
</dbReference>
<feature type="region of interest" description="Disordered" evidence="7">
    <location>
        <begin position="32"/>
        <end position="129"/>
    </location>
</feature>
<dbReference type="AlphaFoldDB" id="A0A395MHM2"/>
<dbReference type="GO" id="GO:0045324">
    <property type="term" value="P:late endosome to vacuole transport"/>
    <property type="evidence" value="ECO:0007669"/>
    <property type="project" value="TreeGrafter"/>
</dbReference>
<dbReference type="InterPro" id="IPR040455">
    <property type="entry name" value="Atg6_BARA"/>
</dbReference>
<evidence type="ECO:0000256" key="4">
    <source>
        <dbReference type="ARBA" id="ARBA00022833"/>
    </source>
</evidence>